<feature type="domain" description="Tyr recombinase" evidence="3">
    <location>
        <begin position="36"/>
        <end position="215"/>
    </location>
</feature>
<organism evidence="4 5">
    <name type="scientific">Banduia mediterranea</name>
    <dbReference type="NCBI Taxonomy" id="3075609"/>
    <lineage>
        <taxon>Bacteria</taxon>
        <taxon>Pseudomonadati</taxon>
        <taxon>Pseudomonadota</taxon>
        <taxon>Gammaproteobacteria</taxon>
        <taxon>Nevskiales</taxon>
        <taxon>Algiphilaceae</taxon>
        <taxon>Banduia</taxon>
    </lineage>
</organism>
<dbReference type="RefSeq" id="WP_311366258.1">
    <property type="nucleotide sequence ID" value="NZ_JAVRIC010000027.1"/>
</dbReference>
<keyword evidence="1" id="KW-0229">DNA integration</keyword>
<evidence type="ECO:0000313" key="5">
    <source>
        <dbReference type="Proteomes" id="UP001254608"/>
    </source>
</evidence>
<dbReference type="PROSITE" id="PS51898">
    <property type="entry name" value="TYR_RECOMBINASE"/>
    <property type="match status" value="1"/>
</dbReference>
<evidence type="ECO:0000313" key="4">
    <source>
        <dbReference type="EMBL" id="MDT0498846.1"/>
    </source>
</evidence>
<gene>
    <name evidence="4" type="ORF">RM530_15970</name>
</gene>
<sequence>WSLVKIERCGLQFFYQHVLGREWTWVDMLKPPKVQSLPDVLTQGEIARIILATRERRYQTFWLTTYSLGLRLGESLRLRVGDIDSARSQMHVRAGKGRKDRFVVLPALTLICLRRYWRDHRHPQLLFPGTAFGGAPEAGAMDRGSTQKAFSRVVADCGIRKQVSIHSLRHAYATHLIEVGLNLRGVQELLGHACPKTTARYVHMTDKCRDDRAVLIDSLMGQLRDSLRRQRRS</sequence>
<keyword evidence="2" id="KW-0233">DNA recombination</keyword>
<name>A0ABU2WLT4_9GAMM</name>
<dbReference type="EMBL" id="JAVRIC010000027">
    <property type="protein sequence ID" value="MDT0498846.1"/>
    <property type="molecule type" value="Genomic_DNA"/>
</dbReference>
<dbReference type="InterPro" id="IPR050090">
    <property type="entry name" value="Tyrosine_recombinase_XerCD"/>
</dbReference>
<protein>
    <submittedName>
        <fullName evidence="4">Tyrosine-type recombinase/integrase</fullName>
    </submittedName>
</protein>
<dbReference type="InterPro" id="IPR011010">
    <property type="entry name" value="DNA_brk_join_enz"/>
</dbReference>
<accession>A0ABU2WLT4</accession>
<dbReference type="Gene3D" id="1.10.443.10">
    <property type="entry name" value="Intergrase catalytic core"/>
    <property type="match status" value="1"/>
</dbReference>
<reference evidence="4 5" key="1">
    <citation type="submission" date="2023-09" db="EMBL/GenBank/DDBJ databases">
        <authorList>
            <person name="Rey-Velasco X."/>
        </authorList>
    </citation>
    <scope>NUCLEOTIDE SEQUENCE [LARGE SCALE GENOMIC DNA]</scope>
    <source>
        <strain evidence="4 5">W345</strain>
    </source>
</reference>
<dbReference type="PANTHER" id="PTHR30349:SF64">
    <property type="entry name" value="PROPHAGE INTEGRASE INTD-RELATED"/>
    <property type="match status" value="1"/>
</dbReference>
<dbReference type="Proteomes" id="UP001254608">
    <property type="component" value="Unassembled WGS sequence"/>
</dbReference>
<evidence type="ECO:0000256" key="1">
    <source>
        <dbReference type="ARBA" id="ARBA00022908"/>
    </source>
</evidence>
<evidence type="ECO:0000259" key="3">
    <source>
        <dbReference type="PROSITE" id="PS51898"/>
    </source>
</evidence>
<dbReference type="Pfam" id="PF00589">
    <property type="entry name" value="Phage_integrase"/>
    <property type="match status" value="1"/>
</dbReference>
<keyword evidence="5" id="KW-1185">Reference proteome</keyword>
<dbReference type="SUPFAM" id="SSF56349">
    <property type="entry name" value="DNA breaking-rejoining enzymes"/>
    <property type="match status" value="1"/>
</dbReference>
<feature type="non-terminal residue" evidence="4">
    <location>
        <position position="1"/>
    </location>
</feature>
<dbReference type="PANTHER" id="PTHR30349">
    <property type="entry name" value="PHAGE INTEGRASE-RELATED"/>
    <property type="match status" value="1"/>
</dbReference>
<proteinExistence type="predicted"/>
<evidence type="ECO:0000256" key="2">
    <source>
        <dbReference type="ARBA" id="ARBA00023172"/>
    </source>
</evidence>
<comment type="caution">
    <text evidence="4">The sequence shown here is derived from an EMBL/GenBank/DDBJ whole genome shotgun (WGS) entry which is preliminary data.</text>
</comment>
<dbReference type="InterPro" id="IPR002104">
    <property type="entry name" value="Integrase_catalytic"/>
</dbReference>
<dbReference type="InterPro" id="IPR013762">
    <property type="entry name" value="Integrase-like_cat_sf"/>
</dbReference>